<keyword evidence="2" id="KW-1133">Transmembrane helix</keyword>
<accession>A0A9P6C6M1</accession>
<evidence type="ECO:0000313" key="3">
    <source>
        <dbReference type="EMBL" id="KAF9451000.1"/>
    </source>
</evidence>
<keyword evidence="2" id="KW-0472">Membrane</keyword>
<evidence type="ECO:0000313" key="4">
    <source>
        <dbReference type="Proteomes" id="UP000807342"/>
    </source>
</evidence>
<dbReference type="Proteomes" id="UP000807342">
    <property type="component" value="Unassembled WGS sequence"/>
</dbReference>
<feature type="compositionally biased region" description="Polar residues" evidence="1">
    <location>
        <begin position="195"/>
        <end position="210"/>
    </location>
</feature>
<sequence length="293" mass="30891">MEKRQSFTPPWGGLHSFPGFTNSGWGPLRPTSLGGTSSSQGPIPKPSSSSPTGTPSSDQLLPNSATATTSITQTTNTPDPLESADLANPSVSAPHSTNLKLILPLTISALVVLILVLAILWCKVVRPRRRSRNQPTVYPFDAGTVERARLEDTMASQPQPREKFARVRGDMAGATKNGAIQINLEDPSAPATGSGHRSNNPSVESVTESRASVPGPNDHGEQLGGELLMTIVHRLAVVEAAVGPIGQARTATTMDDSQWEDRPPDYVSRVGELSGQANVHSTNGGTTVEHGNS</sequence>
<evidence type="ECO:0000256" key="1">
    <source>
        <dbReference type="SAM" id="MobiDB-lite"/>
    </source>
</evidence>
<feature type="region of interest" description="Disordered" evidence="1">
    <location>
        <begin position="1"/>
        <end position="93"/>
    </location>
</feature>
<feature type="compositionally biased region" description="Polar residues" evidence="1">
    <location>
        <begin position="275"/>
        <end position="293"/>
    </location>
</feature>
<proteinExistence type="predicted"/>
<comment type="caution">
    <text evidence="3">The sequence shown here is derived from an EMBL/GenBank/DDBJ whole genome shotgun (WGS) entry which is preliminary data.</text>
</comment>
<keyword evidence="2" id="KW-0812">Transmembrane</keyword>
<gene>
    <name evidence="3" type="ORF">P691DRAFT_757691</name>
</gene>
<organism evidence="3 4">
    <name type="scientific">Macrolepiota fuliginosa MF-IS2</name>
    <dbReference type="NCBI Taxonomy" id="1400762"/>
    <lineage>
        <taxon>Eukaryota</taxon>
        <taxon>Fungi</taxon>
        <taxon>Dikarya</taxon>
        <taxon>Basidiomycota</taxon>
        <taxon>Agaricomycotina</taxon>
        <taxon>Agaricomycetes</taxon>
        <taxon>Agaricomycetidae</taxon>
        <taxon>Agaricales</taxon>
        <taxon>Agaricineae</taxon>
        <taxon>Agaricaceae</taxon>
        <taxon>Macrolepiota</taxon>
    </lineage>
</organism>
<keyword evidence="4" id="KW-1185">Reference proteome</keyword>
<feature type="transmembrane region" description="Helical" evidence="2">
    <location>
        <begin position="101"/>
        <end position="122"/>
    </location>
</feature>
<feature type="region of interest" description="Disordered" evidence="1">
    <location>
        <begin position="273"/>
        <end position="293"/>
    </location>
</feature>
<feature type="compositionally biased region" description="Low complexity" evidence="1">
    <location>
        <begin position="37"/>
        <end position="77"/>
    </location>
</feature>
<protein>
    <submittedName>
        <fullName evidence="3">Uncharacterized protein</fullName>
    </submittedName>
</protein>
<dbReference type="EMBL" id="MU151093">
    <property type="protein sequence ID" value="KAF9451000.1"/>
    <property type="molecule type" value="Genomic_DNA"/>
</dbReference>
<name>A0A9P6C6M1_9AGAR</name>
<dbReference type="AlphaFoldDB" id="A0A9P6C6M1"/>
<reference evidence="3" key="1">
    <citation type="submission" date="2020-11" db="EMBL/GenBank/DDBJ databases">
        <authorList>
            <consortium name="DOE Joint Genome Institute"/>
            <person name="Ahrendt S."/>
            <person name="Riley R."/>
            <person name="Andreopoulos W."/>
            <person name="Labutti K."/>
            <person name="Pangilinan J."/>
            <person name="Ruiz-Duenas F.J."/>
            <person name="Barrasa J.M."/>
            <person name="Sanchez-Garcia M."/>
            <person name="Camarero S."/>
            <person name="Miyauchi S."/>
            <person name="Serrano A."/>
            <person name="Linde D."/>
            <person name="Babiker R."/>
            <person name="Drula E."/>
            <person name="Ayuso-Fernandez I."/>
            <person name="Pacheco R."/>
            <person name="Padilla G."/>
            <person name="Ferreira P."/>
            <person name="Barriuso J."/>
            <person name="Kellner H."/>
            <person name="Castanera R."/>
            <person name="Alfaro M."/>
            <person name="Ramirez L."/>
            <person name="Pisabarro A.G."/>
            <person name="Kuo A."/>
            <person name="Tritt A."/>
            <person name="Lipzen A."/>
            <person name="He G."/>
            <person name="Yan M."/>
            <person name="Ng V."/>
            <person name="Cullen D."/>
            <person name="Martin F."/>
            <person name="Rosso M.-N."/>
            <person name="Henrissat B."/>
            <person name="Hibbett D."/>
            <person name="Martinez A.T."/>
            <person name="Grigoriev I.V."/>
        </authorList>
    </citation>
    <scope>NUCLEOTIDE SEQUENCE</scope>
    <source>
        <strain evidence="3">MF-IS2</strain>
    </source>
</reference>
<evidence type="ECO:0000256" key="2">
    <source>
        <dbReference type="SAM" id="Phobius"/>
    </source>
</evidence>
<feature type="region of interest" description="Disordered" evidence="1">
    <location>
        <begin position="184"/>
        <end position="222"/>
    </location>
</feature>